<reference evidence="13 14" key="1">
    <citation type="submission" date="2024-08" db="EMBL/GenBank/DDBJ databases">
        <authorList>
            <person name="Cucini C."/>
            <person name="Frati F."/>
        </authorList>
    </citation>
    <scope>NUCLEOTIDE SEQUENCE [LARGE SCALE GENOMIC DNA]</scope>
</reference>
<evidence type="ECO:0000256" key="1">
    <source>
        <dbReference type="ARBA" id="ARBA00004123"/>
    </source>
</evidence>
<dbReference type="Gene3D" id="1.10.30.10">
    <property type="entry name" value="High mobility group box domain"/>
    <property type="match status" value="1"/>
</dbReference>
<keyword evidence="14" id="KW-1185">Reference proteome</keyword>
<dbReference type="InterPro" id="IPR039259">
    <property type="entry name" value="Protein_maelstrom"/>
</dbReference>
<proteinExistence type="inferred from homology"/>
<evidence type="ECO:0000256" key="9">
    <source>
        <dbReference type="ARBA" id="ARBA00023242"/>
    </source>
</evidence>
<protein>
    <recommendedName>
        <fullName evidence="15">HMG box domain-containing protein</fullName>
    </recommendedName>
</protein>
<evidence type="ECO:0000256" key="4">
    <source>
        <dbReference type="ARBA" id="ARBA00022473"/>
    </source>
</evidence>
<evidence type="ECO:0000313" key="13">
    <source>
        <dbReference type="EMBL" id="CAL8120851.1"/>
    </source>
</evidence>
<dbReference type="PANTHER" id="PTHR21358">
    <property type="entry name" value="PROTEIN MAELSTROM HOMOLOG"/>
    <property type="match status" value="1"/>
</dbReference>
<evidence type="ECO:0000256" key="7">
    <source>
        <dbReference type="ARBA" id="ARBA00023125"/>
    </source>
</evidence>
<evidence type="ECO:0000256" key="5">
    <source>
        <dbReference type="ARBA" id="ARBA00022490"/>
    </source>
</evidence>
<comment type="similarity">
    <text evidence="3">Belongs to the maelstrom family.</text>
</comment>
<comment type="caution">
    <text evidence="13">The sequence shown here is derived from an EMBL/GenBank/DDBJ whole genome shotgun (WGS) entry which is preliminary data.</text>
</comment>
<keyword evidence="5" id="KW-0963">Cytoplasm</keyword>
<keyword evidence="10" id="KW-0469">Meiosis</keyword>
<keyword evidence="6" id="KW-0221">Differentiation</keyword>
<accession>A0ABP1R5S1</accession>
<name>A0ABP1R5S1_9HEXA</name>
<dbReference type="InterPro" id="IPR009071">
    <property type="entry name" value="HMG_box_dom"/>
</dbReference>
<evidence type="ECO:0000259" key="12">
    <source>
        <dbReference type="Pfam" id="PF13017"/>
    </source>
</evidence>
<evidence type="ECO:0000256" key="10">
    <source>
        <dbReference type="ARBA" id="ARBA00023254"/>
    </source>
</evidence>
<dbReference type="InterPro" id="IPR024970">
    <property type="entry name" value="Maelstrom"/>
</dbReference>
<evidence type="ECO:0000313" key="14">
    <source>
        <dbReference type="Proteomes" id="UP001642540"/>
    </source>
</evidence>
<sequence>MASVAGPSKPKAVPRNKKNGFYVFMEECKLATEKSLGFKLTMSDHSVVLSEDWKNMSAEEKKGYTSNANAALVAQKEAEQCKENGEIVWNMITEVNWTSQAIVVWCFTTYFEPALGDGEVYTPAEIGLTAFSLKNGLIENFALIVDPNGTIPTSKEFEALEQVDQLGIPAIGTYDELKHYDVLANTIKAFLEKNSDRGDRALYVFAFMSDLEKARKSVNEGQGAASGPVSLATLFTATNRMVGDPLNKSFIYHPAHPMTCYGVFPNETCVDDATNSSDNYKYCEELCCVYHMRQVPGKPLNDGEFYKRVREDWEARYNGNQTAFLFPPRVHNVRCVAQLYIFPQAFILPSSTVHTFYFVRECHDTVIFPKVVNFTSRWTVASTKASTILKKGFFGVLITDEPERMQRRWVSTMDEFDNGIRVATVANPLIDYKNFITNIRAAGSLSGISW</sequence>
<comment type="subcellular location">
    <subcellularLocation>
        <location evidence="2">Cytoplasm</location>
    </subcellularLocation>
    <subcellularLocation>
        <location evidence="1">Nucleus</location>
    </subcellularLocation>
</comment>
<feature type="domain" description="HMG box" evidence="11">
    <location>
        <begin position="14"/>
        <end position="75"/>
    </location>
</feature>
<keyword evidence="8" id="KW-0943">RNA-mediated gene silencing</keyword>
<keyword evidence="9" id="KW-0539">Nucleus</keyword>
<keyword evidence="4" id="KW-0217">Developmental protein</keyword>
<organism evidence="13 14">
    <name type="scientific">Orchesella dallaii</name>
    <dbReference type="NCBI Taxonomy" id="48710"/>
    <lineage>
        <taxon>Eukaryota</taxon>
        <taxon>Metazoa</taxon>
        <taxon>Ecdysozoa</taxon>
        <taxon>Arthropoda</taxon>
        <taxon>Hexapoda</taxon>
        <taxon>Collembola</taxon>
        <taxon>Entomobryomorpha</taxon>
        <taxon>Entomobryoidea</taxon>
        <taxon>Orchesellidae</taxon>
        <taxon>Orchesellinae</taxon>
        <taxon>Orchesella</taxon>
    </lineage>
</organism>
<evidence type="ECO:0000256" key="3">
    <source>
        <dbReference type="ARBA" id="ARBA00007057"/>
    </source>
</evidence>
<dbReference type="Proteomes" id="UP001642540">
    <property type="component" value="Unassembled WGS sequence"/>
</dbReference>
<gene>
    <name evidence="13" type="ORF">ODALV1_LOCUS19109</name>
</gene>
<dbReference type="Pfam" id="PF13017">
    <property type="entry name" value="Maelstrom"/>
    <property type="match status" value="1"/>
</dbReference>
<dbReference type="SUPFAM" id="SSF47095">
    <property type="entry name" value="HMG-box"/>
    <property type="match status" value="1"/>
</dbReference>
<evidence type="ECO:0008006" key="15">
    <source>
        <dbReference type="Google" id="ProtNLM"/>
    </source>
</evidence>
<evidence type="ECO:0000256" key="8">
    <source>
        <dbReference type="ARBA" id="ARBA00023158"/>
    </source>
</evidence>
<dbReference type="InterPro" id="IPR036910">
    <property type="entry name" value="HMG_box_dom_sf"/>
</dbReference>
<evidence type="ECO:0000256" key="6">
    <source>
        <dbReference type="ARBA" id="ARBA00022782"/>
    </source>
</evidence>
<evidence type="ECO:0000256" key="2">
    <source>
        <dbReference type="ARBA" id="ARBA00004496"/>
    </source>
</evidence>
<dbReference type="EMBL" id="CAXLJM020000064">
    <property type="protein sequence ID" value="CAL8120851.1"/>
    <property type="molecule type" value="Genomic_DNA"/>
</dbReference>
<dbReference type="Pfam" id="PF09011">
    <property type="entry name" value="HMG_box_2"/>
    <property type="match status" value="1"/>
</dbReference>
<feature type="domain" description="Maelstrom" evidence="12">
    <location>
        <begin position="119"/>
        <end position="291"/>
    </location>
</feature>
<keyword evidence="7" id="KW-0238">DNA-binding</keyword>
<evidence type="ECO:0000259" key="11">
    <source>
        <dbReference type="Pfam" id="PF09011"/>
    </source>
</evidence>
<dbReference type="PANTHER" id="PTHR21358:SF4">
    <property type="entry name" value="PROTEIN MAELSTROM HOMOLOG"/>
    <property type="match status" value="1"/>
</dbReference>